<feature type="transmembrane region" description="Helical" evidence="7">
    <location>
        <begin position="306"/>
        <end position="329"/>
    </location>
</feature>
<keyword evidence="12" id="KW-1185">Reference proteome</keyword>
<feature type="transmembrane region" description="Helical" evidence="7">
    <location>
        <begin position="245"/>
        <end position="265"/>
    </location>
</feature>
<dbReference type="InterPro" id="IPR002668">
    <property type="entry name" value="CNT_N_dom"/>
</dbReference>
<evidence type="ECO:0000256" key="5">
    <source>
        <dbReference type="ARBA" id="ARBA00022989"/>
    </source>
</evidence>
<keyword evidence="4 7" id="KW-0812">Transmembrane</keyword>
<evidence type="ECO:0000256" key="4">
    <source>
        <dbReference type="ARBA" id="ARBA00022692"/>
    </source>
</evidence>
<dbReference type="InterPro" id="IPR011657">
    <property type="entry name" value="CNT_C_dom"/>
</dbReference>
<dbReference type="InterPro" id="IPR008276">
    <property type="entry name" value="C_nuclsd_transpt"/>
</dbReference>
<accession>A0AAN8ZR74</accession>
<evidence type="ECO:0000256" key="1">
    <source>
        <dbReference type="ARBA" id="ARBA00004651"/>
    </source>
</evidence>
<feature type="transmembrane region" description="Helical" evidence="7">
    <location>
        <begin position="341"/>
        <end position="364"/>
    </location>
</feature>
<feature type="transmembrane region" description="Helical" evidence="7">
    <location>
        <begin position="80"/>
        <end position="102"/>
    </location>
</feature>
<dbReference type="Pfam" id="PF07662">
    <property type="entry name" value="Nucleos_tra2_C"/>
    <property type="match status" value="1"/>
</dbReference>
<comment type="similarity">
    <text evidence="2">Belongs to the concentrative nucleoside transporter (CNT) (TC 2.A.41) family.</text>
</comment>
<evidence type="ECO:0000313" key="12">
    <source>
        <dbReference type="Proteomes" id="UP001381693"/>
    </source>
</evidence>
<dbReference type="GO" id="GO:0005415">
    <property type="term" value="F:nucleoside:sodium symporter activity"/>
    <property type="evidence" value="ECO:0007669"/>
    <property type="project" value="TreeGrafter"/>
</dbReference>
<keyword evidence="6 7" id="KW-0472">Membrane</keyword>
<evidence type="ECO:0000256" key="7">
    <source>
        <dbReference type="SAM" id="Phobius"/>
    </source>
</evidence>
<sequence>MGLIVLKWSVGEAIFKCLAAKVATFLAFTDEGSSFVFGLLVYEYEIFAFKVLSVTLFFSFCIQILYYFGVMQWIVIKMGWFLQITIGTTACESVNAAANIFLGQTEAPFLIKPYLPKMTKSEIHAVMTGGFATIAGSVLAAYISFGVDAVSLLSASVMNAPAALAYSKLFYPEVEKSKTTTKDIKIEKGEEANWLHAAMTGVTNAIPMVANIAANLICFYAFIALCSHFLNWLCMLVGTEEEVCYIENIFGWVFMPLAWALGVPWEECHKVGELIGMKTVVNEFVAYDALAKMIQAGELSTRAELIATYALCGFSNVSAIGIMLGGLGTMAPERKHDMATIVVRAVIAGSCASFLTSCVAGKLFGHFLSSRGL</sequence>
<keyword evidence="5 7" id="KW-1133">Transmembrane helix</keyword>
<dbReference type="GO" id="GO:0005886">
    <property type="term" value="C:plasma membrane"/>
    <property type="evidence" value="ECO:0007669"/>
    <property type="project" value="UniProtKB-SubCell"/>
</dbReference>
<evidence type="ECO:0000259" key="8">
    <source>
        <dbReference type="Pfam" id="PF01773"/>
    </source>
</evidence>
<feature type="domain" description="Concentrative nucleoside transporter N-terminal" evidence="8">
    <location>
        <begin position="1"/>
        <end position="38"/>
    </location>
</feature>
<gene>
    <name evidence="11" type="ORF">SK128_010433</name>
</gene>
<dbReference type="AlphaFoldDB" id="A0AAN8ZR74"/>
<feature type="domain" description="Concentrative nucleoside transporter C-terminal" evidence="9">
    <location>
        <begin position="152"/>
        <end position="361"/>
    </location>
</feature>
<feature type="transmembrane region" description="Helical" evidence="7">
    <location>
        <begin position="219"/>
        <end position="238"/>
    </location>
</feature>
<feature type="transmembrane region" description="Helical" evidence="7">
    <location>
        <begin position="47"/>
        <end position="68"/>
    </location>
</feature>
<protein>
    <recommendedName>
        <fullName evidence="13">Sodium/nucleoside cotransporter</fullName>
    </recommendedName>
</protein>
<keyword evidence="3" id="KW-1003">Cell membrane</keyword>
<name>A0AAN8ZR74_HALRR</name>
<feature type="domain" description="Nucleoside transporter/FeoB GTPase Gate" evidence="10">
    <location>
        <begin position="48"/>
        <end position="146"/>
    </location>
</feature>
<dbReference type="PANTHER" id="PTHR10590">
    <property type="entry name" value="SODIUM/NUCLEOSIDE COTRANSPORTER"/>
    <property type="match status" value="1"/>
</dbReference>
<dbReference type="PANTHER" id="PTHR10590:SF4">
    <property type="entry name" value="SOLUTE CARRIER FAMILY 28 MEMBER 3"/>
    <property type="match status" value="1"/>
</dbReference>
<dbReference type="EMBL" id="JAXCGZ010020851">
    <property type="protein sequence ID" value="KAK7065211.1"/>
    <property type="molecule type" value="Genomic_DNA"/>
</dbReference>
<evidence type="ECO:0000259" key="10">
    <source>
        <dbReference type="Pfam" id="PF07670"/>
    </source>
</evidence>
<dbReference type="Pfam" id="PF07670">
    <property type="entry name" value="Gate"/>
    <property type="match status" value="1"/>
</dbReference>
<dbReference type="Pfam" id="PF01773">
    <property type="entry name" value="Nucleos_tra2_N"/>
    <property type="match status" value="1"/>
</dbReference>
<feature type="transmembrane region" description="Helical" evidence="7">
    <location>
        <begin position="123"/>
        <end position="143"/>
    </location>
</feature>
<comment type="subcellular location">
    <subcellularLocation>
        <location evidence="1">Cell membrane</location>
        <topology evidence="1">Multi-pass membrane protein</topology>
    </subcellularLocation>
</comment>
<evidence type="ECO:0000256" key="6">
    <source>
        <dbReference type="ARBA" id="ARBA00023136"/>
    </source>
</evidence>
<dbReference type="InterPro" id="IPR011642">
    <property type="entry name" value="Gate_dom"/>
</dbReference>
<organism evidence="11 12">
    <name type="scientific">Halocaridina rubra</name>
    <name type="common">Hawaiian red shrimp</name>
    <dbReference type="NCBI Taxonomy" id="373956"/>
    <lineage>
        <taxon>Eukaryota</taxon>
        <taxon>Metazoa</taxon>
        <taxon>Ecdysozoa</taxon>
        <taxon>Arthropoda</taxon>
        <taxon>Crustacea</taxon>
        <taxon>Multicrustacea</taxon>
        <taxon>Malacostraca</taxon>
        <taxon>Eumalacostraca</taxon>
        <taxon>Eucarida</taxon>
        <taxon>Decapoda</taxon>
        <taxon>Pleocyemata</taxon>
        <taxon>Caridea</taxon>
        <taxon>Atyoidea</taxon>
        <taxon>Atyidae</taxon>
        <taxon>Halocaridina</taxon>
    </lineage>
</organism>
<dbReference type="Proteomes" id="UP001381693">
    <property type="component" value="Unassembled WGS sequence"/>
</dbReference>
<proteinExistence type="inferred from homology"/>
<comment type="caution">
    <text evidence="11">The sequence shown here is derived from an EMBL/GenBank/DDBJ whole genome shotgun (WGS) entry which is preliminary data.</text>
</comment>
<evidence type="ECO:0000313" key="11">
    <source>
        <dbReference type="EMBL" id="KAK7065211.1"/>
    </source>
</evidence>
<reference evidence="11 12" key="1">
    <citation type="submission" date="2023-11" db="EMBL/GenBank/DDBJ databases">
        <title>Halocaridina rubra genome assembly.</title>
        <authorList>
            <person name="Smith C."/>
        </authorList>
    </citation>
    <scope>NUCLEOTIDE SEQUENCE [LARGE SCALE GENOMIC DNA]</scope>
    <source>
        <strain evidence="11">EP-1</strain>
        <tissue evidence="11">Whole</tissue>
    </source>
</reference>
<evidence type="ECO:0000256" key="3">
    <source>
        <dbReference type="ARBA" id="ARBA00022475"/>
    </source>
</evidence>
<evidence type="ECO:0000256" key="2">
    <source>
        <dbReference type="ARBA" id="ARBA00009033"/>
    </source>
</evidence>
<evidence type="ECO:0008006" key="13">
    <source>
        <dbReference type="Google" id="ProtNLM"/>
    </source>
</evidence>
<evidence type="ECO:0000259" key="9">
    <source>
        <dbReference type="Pfam" id="PF07662"/>
    </source>
</evidence>